<protein>
    <submittedName>
        <fullName evidence="3">Uncharacterized protein</fullName>
    </submittedName>
</protein>
<gene>
    <name evidence="3" type="ORF">IAC07_04200</name>
</gene>
<accession>A0A940DMK5</accession>
<evidence type="ECO:0000256" key="2">
    <source>
        <dbReference type="SAM" id="SignalP"/>
    </source>
</evidence>
<evidence type="ECO:0000256" key="1">
    <source>
        <dbReference type="SAM" id="MobiDB-lite"/>
    </source>
</evidence>
<feature type="chain" id="PRO_5037590280" evidence="2">
    <location>
        <begin position="24"/>
        <end position="143"/>
    </location>
</feature>
<feature type="region of interest" description="Disordered" evidence="1">
    <location>
        <begin position="116"/>
        <end position="143"/>
    </location>
</feature>
<evidence type="ECO:0000313" key="4">
    <source>
        <dbReference type="Proteomes" id="UP000771749"/>
    </source>
</evidence>
<dbReference type="Proteomes" id="UP000771749">
    <property type="component" value="Unassembled WGS sequence"/>
</dbReference>
<proteinExistence type="predicted"/>
<reference evidence="3" key="2">
    <citation type="journal article" date="2021" name="PeerJ">
        <title>Extensive microbial diversity within the chicken gut microbiome revealed by metagenomics and culture.</title>
        <authorList>
            <person name="Gilroy R."/>
            <person name="Ravi A."/>
            <person name="Getino M."/>
            <person name="Pursley I."/>
            <person name="Horton D.L."/>
            <person name="Alikhan N.F."/>
            <person name="Baker D."/>
            <person name="Gharbi K."/>
            <person name="Hall N."/>
            <person name="Watson M."/>
            <person name="Adriaenssens E.M."/>
            <person name="Foster-Nyarko E."/>
            <person name="Jarju S."/>
            <person name="Secka A."/>
            <person name="Antonio M."/>
            <person name="Oren A."/>
            <person name="Chaudhuri R.R."/>
            <person name="La Ragione R."/>
            <person name="Hildebrand F."/>
            <person name="Pallen M.J."/>
        </authorList>
    </citation>
    <scope>NUCLEOTIDE SEQUENCE</scope>
    <source>
        <strain evidence="3">F1-3629</strain>
    </source>
</reference>
<feature type="signal peptide" evidence="2">
    <location>
        <begin position="1"/>
        <end position="23"/>
    </location>
</feature>
<sequence length="143" mass="16211">MNKVLKILPLALIAASVSFRAAAQEPEPPDIEAIAEQEADRLQSLLELDGGQVFYVDSTLKHDYRAMDDEMKALRESKVSNTSIYIAVQDKWMEAIDQSFRKIFTPDQWDEYLKGGAAKQQKARDKRRAKAEAAEARLRKALE</sequence>
<keyword evidence="2" id="KW-0732">Signal</keyword>
<dbReference type="AlphaFoldDB" id="A0A940DMK5"/>
<feature type="compositionally biased region" description="Basic and acidic residues" evidence="1">
    <location>
        <begin position="130"/>
        <end position="143"/>
    </location>
</feature>
<reference evidence="3" key="1">
    <citation type="submission" date="2020-10" db="EMBL/GenBank/DDBJ databases">
        <authorList>
            <person name="Gilroy R."/>
        </authorList>
    </citation>
    <scope>NUCLEOTIDE SEQUENCE</scope>
    <source>
        <strain evidence="3">F1-3629</strain>
    </source>
</reference>
<organism evidence="3 4">
    <name type="scientific">Candidatus Cryptobacteroides gallistercoris</name>
    <dbReference type="NCBI Taxonomy" id="2840765"/>
    <lineage>
        <taxon>Bacteria</taxon>
        <taxon>Pseudomonadati</taxon>
        <taxon>Bacteroidota</taxon>
        <taxon>Bacteroidia</taxon>
        <taxon>Bacteroidales</taxon>
        <taxon>Candidatus Cryptobacteroides</taxon>
    </lineage>
</organism>
<name>A0A940DMK5_9BACT</name>
<evidence type="ECO:0000313" key="3">
    <source>
        <dbReference type="EMBL" id="MBO8453911.1"/>
    </source>
</evidence>
<dbReference type="EMBL" id="JADIMJ010000065">
    <property type="protein sequence ID" value="MBO8453911.1"/>
    <property type="molecule type" value="Genomic_DNA"/>
</dbReference>
<comment type="caution">
    <text evidence="3">The sequence shown here is derived from an EMBL/GenBank/DDBJ whole genome shotgun (WGS) entry which is preliminary data.</text>
</comment>